<dbReference type="InterPro" id="IPR013325">
    <property type="entry name" value="RNA_pol_sigma_r2"/>
</dbReference>
<dbReference type="InterPro" id="IPR036388">
    <property type="entry name" value="WH-like_DNA-bd_sf"/>
</dbReference>
<evidence type="ECO:0000256" key="4">
    <source>
        <dbReference type="ARBA" id="ARBA00023163"/>
    </source>
</evidence>
<dbReference type="RefSeq" id="WP_103561335.1">
    <property type="nucleotide sequence ID" value="NZ_MTBP01000001.1"/>
</dbReference>
<dbReference type="Proteomes" id="UP000242367">
    <property type="component" value="Unassembled WGS sequence"/>
</dbReference>
<dbReference type="Pfam" id="PF08281">
    <property type="entry name" value="Sigma70_r4_2"/>
    <property type="match status" value="1"/>
</dbReference>
<reference evidence="7 8" key="1">
    <citation type="journal article" date="2017" name="Chemistry">
        <title>Isolation, Biosynthesis and Chemical Modifications of Rubterolones A-F: Rare Tropolone Alkaloids from Actinomadura sp. 5-2.</title>
        <authorList>
            <person name="Guo H."/>
            <person name="Benndorf R."/>
            <person name="Leichnitz D."/>
            <person name="Klassen J.L."/>
            <person name="Vollmers J."/>
            <person name="Gorls H."/>
            <person name="Steinacker M."/>
            <person name="Weigel C."/>
            <person name="Dahse H.M."/>
            <person name="Kaster A.K."/>
            <person name="de Beer Z.W."/>
            <person name="Poulsen M."/>
            <person name="Beemelmanns C."/>
        </authorList>
    </citation>
    <scope>NUCLEOTIDE SEQUENCE [LARGE SCALE GENOMIC DNA]</scope>
    <source>
        <strain evidence="7 8">5-2</strain>
    </source>
</reference>
<feature type="domain" description="RNA polymerase sigma-70 region 2" evidence="5">
    <location>
        <begin position="28"/>
        <end position="95"/>
    </location>
</feature>
<dbReference type="AlphaFoldDB" id="A0A2P4UMT4"/>
<dbReference type="InterPro" id="IPR007627">
    <property type="entry name" value="RNA_pol_sigma70_r2"/>
</dbReference>
<evidence type="ECO:0000256" key="2">
    <source>
        <dbReference type="ARBA" id="ARBA00023015"/>
    </source>
</evidence>
<dbReference type="Pfam" id="PF04542">
    <property type="entry name" value="Sigma70_r2"/>
    <property type="match status" value="1"/>
</dbReference>
<sequence>MTVTTRQGMSDAAVIEQSWQEPGVFAALYERHAPHISRYVARRLGDDLADDVTAETFYRAFEKRRHYDLDRPDARPWLYGIAANVMAQHHRKETRMLRAFARSGADPVAQTYGGQLEGADDRVTATGMHQSLAAALAGLSRAHREVLLLIAWADLSYEETARALDTSVGTVRSRLHRARKKIRAALGDANPMFVTGNGGGTDRERP</sequence>
<proteinExistence type="inferred from homology"/>
<dbReference type="GO" id="GO:0016987">
    <property type="term" value="F:sigma factor activity"/>
    <property type="evidence" value="ECO:0007669"/>
    <property type="project" value="UniProtKB-KW"/>
</dbReference>
<dbReference type="SUPFAM" id="SSF88659">
    <property type="entry name" value="Sigma3 and sigma4 domains of RNA polymerase sigma factors"/>
    <property type="match status" value="1"/>
</dbReference>
<organism evidence="7 8">
    <name type="scientific">Actinomadura rubteroloni</name>
    <dbReference type="NCBI Taxonomy" id="1926885"/>
    <lineage>
        <taxon>Bacteria</taxon>
        <taxon>Bacillati</taxon>
        <taxon>Actinomycetota</taxon>
        <taxon>Actinomycetes</taxon>
        <taxon>Streptosporangiales</taxon>
        <taxon>Thermomonosporaceae</taxon>
        <taxon>Actinomadura</taxon>
    </lineage>
</organism>
<dbReference type="GO" id="GO:0003677">
    <property type="term" value="F:DNA binding"/>
    <property type="evidence" value="ECO:0007669"/>
    <property type="project" value="InterPro"/>
</dbReference>
<dbReference type="PANTHER" id="PTHR43133:SF25">
    <property type="entry name" value="RNA POLYMERASE SIGMA FACTOR RFAY-RELATED"/>
    <property type="match status" value="1"/>
</dbReference>
<evidence type="ECO:0000256" key="3">
    <source>
        <dbReference type="ARBA" id="ARBA00023082"/>
    </source>
</evidence>
<dbReference type="InterPro" id="IPR013324">
    <property type="entry name" value="RNA_pol_sigma_r3/r4-like"/>
</dbReference>
<keyword evidence="4" id="KW-0804">Transcription</keyword>
<dbReference type="EMBL" id="MTBP01000001">
    <property type="protein sequence ID" value="POM26353.1"/>
    <property type="molecule type" value="Genomic_DNA"/>
</dbReference>
<dbReference type="InterPro" id="IPR014284">
    <property type="entry name" value="RNA_pol_sigma-70_dom"/>
</dbReference>
<dbReference type="SUPFAM" id="SSF88946">
    <property type="entry name" value="Sigma2 domain of RNA polymerase sigma factors"/>
    <property type="match status" value="1"/>
</dbReference>
<evidence type="ECO:0000259" key="5">
    <source>
        <dbReference type="Pfam" id="PF04542"/>
    </source>
</evidence>
<evidence type="ECO:0000256" key="1">
    <source>
        <dbReference type="ARBA" id="ARBA00010641"/>
    </source>
</evidence>
<keyword evidence="8" id="KW-1185">Reference proteome</keyword>
<evidence type="ECO:0000313" key="8">
    <source>
        <dbReference type="Proteomes" id="UP000242367"/>
    </source>
</evidence>
<dbReference type="GO" id="GO:0006352">
    <property type="term" value="P:DNA-templated transcription initiation"/>
    <property type="evidence" value="ECO:0007669"/>
    <property type="project" value="InterPro"/>
</dbReference>
<comment type="similarity">
    <text evidence="1">Belongs to the sigma-70 factor family. ECF subfamily.</text>
</comment>
<name>A0A2P4UMT4_9ACTN</name>
<feature type="domain" description="RNA polymerase sigma factor 70 region 4 type 2" evidence="6">
    <location>
        <begin position="130"/>
        <end position="182"/>
    </location>
</feature>
<dbReference type="CDD" id="cd06171">
    <property type="entry name" value="Sigma70_r4"/>
    <property type="match status" value="1"/>
</dbReference>
<dbReference type="Gene3D" id="1.10.1740.10">
    <property type="match status" value="1"/>
</dbReference>
<keyword evidence="3" id="KW-0731">Sigma factor</keyword>
<evidence type="ECO:0000259" key="6">
    <source>
        <dbReference type="Pfam" id="PF08281"/>
    </source>
</evidence>
<dbReference type="Gene3D" id="1.10.10.10">
    <property type="entry name" value="Winged helix-like DNA-binding domain superfamily/Winged helix DNA-binding domain"/>
    <property type="match status" value="1"/>
</dbReference>
<keyword evidence="2" id="KW-0805">Transcription regulation</keyword>
<dbReference type="InterPro" id="IPR039425">
    <property type="entry name" value="RNA_pol_sigma-70-like"/>
</dbReference>
<dbReference type="InterPro" id="IPR013249">
    <property type="entry name" value="RNA_pol_sigma70_r4_t2"/>
</dbReference>
<gene>
    <name evidence="7" type="primary">sigW_1</name>
    <name evidence="7" type="ORF">BTM25_07500</name>
</gene>
<dbReference type="PANTHER" id="PTHR43133">
    <property type="entry name" value="RNA POLYMERASE ECF-TYPE SIGMA FACTO"/>
    <property type="match status" value="1"/>
</dbReference>
<accession>A0A2P4UMT4</accession>
<evidence type="ECO:0000313" key="7">
    <source>
        <dbReference type="EMBL" id="POM26353.1"/>
    </source>
</evidence>
<dbReference type="NCBIfam" id="TIGR02937">
    <property type="entry name" value="sigma70-ECF"/>
    <property type="match status" value="1"/>
</dbReference>
<comment type="caution">
    <text evidence="7">The sequence shown here is derived from an EMBL/GenBank/DDBJ whole genome shotgun (WGS) entry which is preliminary data.</text>
</comment>
<protein>
    <submittedName>
        <fullName evidence="7">ECF RNA polymerase sigma factor SigW</fullName>
    </submittedName>
</protein>